<evidence type="ECO:0000313" key="1">
    <source>
        <dbReference type="EMBL" id="ETP45621.1"/>
    </source>
</evidence>
<sequence>PLDVSKSTAEIVVSYGKQLKEFTSAGHRHQPFLDDER</sequence>
<evidence type="ECO:0000313" key="2">
    <source>
        <dbReference type="Proteomes" id="UP000018948"/>
    </source>
</evidence>
<dbReference type="Proteomes" id="UP000018948">
    <property type="component" value="Unassembled WGS sequence"/>
</dbReference>
<accession>W2ZF62</accession>
<dbReference type="AlphaFoldDB" id="W2ZF62"/>
<name>W2ZF62_PHYNI</name>
<gene>
    <name evidence="1" type="ORF">F442_08024</name>
</gene>
<organism evidence="1 2">
    <name type="scientific">Phytophthora nicotianae P10297</name>
    <dbReference type="NCBI Taxonomy" id="1317064"/>
    <lineage>
        <taxon>Eukaryota</taxon>
        <taxon>Sar</taxon>
        <taxon>Stramenopiles</taxon>
        <taxon>Oomycota</taxon>
        <taxon>Peronosporomycetes</taxon>
        <taxon>Peronosporales</taxon>
        <taxon>Peronosporaceae</taxon>
        <taxon>Phytophthora</taxon>
    </lineage>
</organism>
<feature type="non-terminal residue" evidence="1">
    <location>
        <position position="1"/>
    </location>
</feature>
<protein>
    <submittedName>
        <fullName evidence="1">Uncharacterized protein</fullName>
    </submittedName>
</protein>
<comment type="caution">
    <text evidence="1">The sequence shown here is derived from an EMBL/GenBank/DDBJ whole genome shotgun (WGS) entry which is preliminary data.</text>
</comment>
<dbReference type="EMBL" id="ANIY01001682">
    <property type="protein sequence ID" value="ETP45621.1"/>
    <property type="molecule type" value="Genomic_DNA"/>
</dbReference>
<proteinExistence type="predicted"/>
<reference evidence="1 2" key="1">
    <citation type="submission" date="2013-11" db="EMBL/GenBank/DDBJ databases">
        <title>The Genome Sequence of Phytophthora parasitica P10297.</title>
        <authorList>
            <consortium name="The Broad Institute Genomics Platform"/>
            <person name="Russ C."/>
            <person name="Tyler B."/>
            <person name="Panabieres F."/>
            <person name="Shan W."/>
            <person name="Tripathy S."/>
            <person name="Grunwald N."/>
            <person name="Machado M."/>
            <person name="Johnson C.S."/>
            <person name="Walker B."/>
            <person name="Young S.K."/>
            <person name="Zeng Q."/>
            <person name="Gargeya S."/>
            <person name="Fitzgerald M."/>
            <person name="Haas B."/>
            <person name="Abouelleil A."/>
            <person name="Allen A.W."/>
            <person name="Alvarado L."/>
            <person name="Arachchi H.M."/>
            <person name="Berlin A.M."/>
            <person name="Chapman S.B."/>
            <person name="Gainer-Dewar J."/>
            <person name="Goldberg J."/>
            <person name="Griggs A."/>
            <person name="Gujja S."/>
            <person name="Hansen M."/>
            <person name="Howarth C."/>
            <person name="Imamovic A."/>
            <person name="Ireland A."/>
            <person name="Larimer J."/>
            <person name="McCowan C."/>
            <person name="Murphy C."/>
            <person name="Pearson M."/>
            <person name="Poon T.W."/>
            <person name="Priest M."/>
            <person name="Roberts A."/>
            <person name="Saif S."/>
            <person name="Shea T."/>
            <person name="Sisk P."/>
            <person name="Sykes S."/>
            <person name="Wortman J."/>
            <person name="Nusbaum C."/>
            <person name="Birren B."/>
        </authorList>
    </citation>
    <scope>NUCLEOTIDE SEQUENCE [LARGE SCALE GENOMIC DNA]</scope>
    <source>
        <strain evidence="1 2">P10297</strain>
    </source>
</reference>